<dbReference type="Pfam" id="PF12728">
    <property type="entry name" value="HTH_17"/>
    <property type="match status" value="1"/>
</dbReference>
<evidence type="ECO:0000313" key="4">
    <source>
        <dbReference type="Proteomes" id="UP000575469"/>
    </source>
</evidence>
<sequence>MKPNIAETDFRSAFAHFDPAALITPAEFADLLGISPNALYHRNGLGELPQPAIRKHRCVRWRVSDVREWLKRLSPKEDSSAEGQHPRAPRRGRRRHAVEMDFAPQAT</sequence>
<evidence type="ECO:0000259" key="2">
    <source>
        <dbReference type="Pfam" id="PF12728"/>
    </source>
</evidence>
<feature type="compositionally biased region" description="Basic residues" evidence="1">
    <location>
        <begin position="87"/>
        <end position="96"/>
    </location>
</feature>
<dbReference type="EMBL" id="JABBZM010000003">
    <property type="protein sequence ID" value="NMV37023.1"/>
    <property type="molecule type" value="Genomic_DNA"/>
</dbReference>
<reference evidence="3 4" key="1">
    <citation type="submission" date="2020-04" db="EMBL/GenBank/DDBJ databases">
        <title>Ralstonia insidiosa genome sequencing and assembly.</title>
        <authorList>
            <person name="Martins R.C.R."/>
            <person name="Perdigao-Neto L.V."/>
            <person name="Levin A.S.S."/>
            <person name="Costa S.F."/>
        </authorList>
    </citation>
    <scope>NUCLEOTIDE SEQUENCE [LARGE SCALE GENOMIC DNA]</scope>
    <source>
        <strain evidence="3 4">5047</strain>
    </source>
</reference>
<name>A0A848NVQ3_9RALS</name>
<dbReference type="Gene3D" id="1.10.238.160">
    <property type="match status" value="1"/>
</dbReference>
<dbReference type="RefSeq" id="WP_169339291.1">
    <property type="nucleotide sequence ID" value="NZ_JABBZM010000003.1"/>
</dbReference>
<feature type="region of interest" description="Disordered" evidence="1">
    <location>
        <begin position="73"/>
        <end position="107"/>
    </location>
</feature>
<dbReference type="AlphaFoldDB" id="A0A848NVQ3"/>
<comment type="caution">
    <text evidence="3">The sequence shown here is derived from an EMBL/GenBank/DDBJ whole genome shotgun (WGS) entry which is preliminary data.</text>
</comment>
<evidence type="ECO:0000256" key="1">
    <source>
        <dbReference type="SAM" id="MobiDB-lite"/>
    </source>
</evidence>
<dbReference type="Proteomes" id="UP000575469">
    <property type="component" value="Unassembled WGS sequence"/>
</dbReference>
<organism evidence="3 4">
    <name type="scientific">Ralstonia insidiosa</name>
    <dbReference type="NCBI Taxonomy" id="190721"/>
    <lineage>
        <taxon>Bacteria</taxon>
        <taxon>Pseudomonadati</taxon>
        <taxon>Pseudomonadota</taxon>
        <taxon>Betaproteobacteria</taxon>
        <taxon>Burkholderiales</taxon>
        <taxon>Burkholderiaceae</taxon>
        <taxon>Ralstonia</taxon>
    </lineage>
</organism>
<accession>A0A848NVQ3</accession>
<protein>
    <submittedName>
        <fullName evidence="3">Helix-turn-helix domain-containing protein</fullName>
    </submittedName>
</protein>
<dbReference type="InterPro" id="IPR041657">
    <property type="entry name" value="HTH_17"/>
</dbReference>
<feature type="domain" description="Helix-turn-helix" evidence="2">
    <location>
        <begin position="23"/>
        <end position="72"/>
    </location>
</feature>
<gene>
    <name evidence="3" type="ORF">HGR00_03780</name>
</gene>
<proteinExistence type="predicted"/>
<evidence type="ECO:0000313" key="3">
    <source>
        <dbReference type="EMBL" id="NMV37023.1"/>
    </source>
</evidence>